<feature type="domain" description="C-type lectin" evidence="3">
    <location>
        <begin position="70"/>
        <end position="179"/>
    </location>
</feature>
<dbReference type="PANTHER" id="PTHR45784:SF3">
    <property type="entry name" value="C-TYPE LECTIN DOMAIN FAMILY 4 MEMBER K-LIKE-RELATED"/>
    <property type="match status" value="1"/>
</dbReference>
<dbReference type="PROSITE" id="PS50041">
    <property type="entry name" value="C_TYPE_LECTIN_2"/>
    <property type="match status" value="3"/>
</dbReference>
<evidence type="ECO:0000313" key="5">
    <source>
        <dbReference type="Proteomes" id="UP000824219"/>
    </source>
</evidence>
<evidence type="ECO:0000256" key="2">
    <source>
        <dbReference type="SAM" id="Phobius"/>
    </source>
</evidence>
<keyword evidence="2" id="KW-1133">Transmembrane helix</keyword>
<evidence type="ECO:0000259" key="3">
    <source>
        <dbReference type="PROSITE" id="PS50041"/>
    </source>
</evidence>
<protein>
    <recommendedName>
        <fullName evidence="3">C-type lectin domain-containing protein</fullName>
    </recommendedName>
</protein>
<dbReference type="Pfam" id="PF00059">
    <property type="entry name" value="Lectin_C"/>
    <property type="match status" value="3"/>
</dbReference>
<keyword evidence="5" id="KW-1185">Reference proteome</keyword>
<dbReference type="PANTHER" id="PTHR45784">
    <property type="entry name" value="C-TYPE LECTIN DOMAIN FAMILY 20 MEMBER A-RELATED"/>
    <property type="match status" value="1"/>
</dbReference>
<feature type="transmembrane region" description="Helical" evidence="2">
    <location>
        <begin position="46"/>
        <end position="65"/>
    </location>
</feature>
<reference evidence="4 5" key="1">
    <citation type="submission" date="2021-06" db="EMBL/GenBank/DDBJ databases">
        <title>Chromosome-level genome assembly of the red-tail catfish (Hemibagrus wyckioides).</title>
        <authorList>
            <person name="Shao F."/>
        </authorList>
    </citation>
    <scope>NUCLEOTIDE SEQUENCE [LARGE SCALE GENOMIC DNA]</scope>
    <source>
        <strain evidence="4">EC202008001</strain>
        <tissue evidence="4">Blood</tissue>
    </source>
</reference>
<proteinExistence type="predicted"/>
<dbReference type="EMBL" id="JAHKSW010000026">
    <property type="protein sequence ID" value="KAG7316182.1"/>
    <property type="molecule type" value="Genomic_DNA"/>
</dbReference>
<sequence length="422" mass="48549">MNQTEAQEARRENYTDLITVYSDEDNTELDKLSLHSAPRTSPGHHLSIGITMVTVPVLFLLLSAFSPLVHSLTTFHVILGNMNQTEAQEACTENYTNLVTVYSDEDNTKLDKLIRKENITSSWIGLSRGQFNEKWSNGDPVTFINVKWDSGSLPCCAAVKADGGWERLQCTEPRYFMCYEQDASSQTPKYHLILQTKTWYEAQSYCRRNYTDLVSIRDHQHNEEVKSKGLKNSSNTPFWIGMLWDDWQWTDGGNSIYRNWDWNSSQSSVIQLSPFSCVVLSGGRWLSVPCSDKHPALCYNTSIHVSEVTLSWEKALDYCQEKNRAGLLQIESKDDQTDVVKELRRGGVNDPVWVGLRQSRLFGFWIWPDGKAVFPYSNWDEGKQPEHQLSQHCGAVVPQRDYRWRDMNCRAQYRVLCHTKCS</sequence>
<dbReference type="Proteomes" id="UP000824219">
    <property type="component" value="Linkage Group LG26"/>
</dbReference>
<organism evidence="4 5">
    <name type="scientific">Hemibagrus wyckioides</name>
    <dbReference type="NCBI Taxonomy" id="337641"/>
    <lineage>
        <taxon>Eukaryota</taxon>
        <taxon>Metazoa</taxon>
        <taxon>Chordata</taxon>
        <taxon>Craniata</taxon>
        <taxon>Vertebrata</taxon>
        <taxon>Euteleostomi</taxon>
        <taxon>Actinopterygii</taxon>
        <taxon>Neopterygii</taxon>
        <taxon>Teleostei</taxon>
        <taxon>Ostariophysi</taxon>
        <taxon>Siluriformes</taxon>
        <taxon>Bagridae</taxon>
        <taxon>Hemibagrus</taxon>
    </lineage>
</organism>
<evidence type="ECO:0000313" key="4">
    <source>
        <dbReference type="EMBL" id="KAG7316182.1"/>
    </source>
</evidence>
<dbReference type="AlphaFoldDB" id="A0A9D3N5N5"/>
<dbReference type="CDD" id="cd00037">
    <property type="entry name" value="CLECT"/>
    <property type="match status" value="1"/>
</dbReference>
<keyword evidence="2" id="KW-0472">Membrane</keyword>
<dbReference type="Gene3D" id="3.10.100.10">
    <property type="entry name" value="Mannose-Binding Protein A, subunit A"/>
    <property type="match status" value="3"/>
</dbReference>
<accession>A0A9D3N5N5</accession>
<keyword evidence="2" id="KW-0812">Transmembrane</keyword>
<dbReference type="InterPro" id="IPR018378">
    <property type="entry name" value="C-type_lectin_CS"/>
</dbReference>
<gene>
    <name evidence="4" type="ORF">KOW79_021048</name>
</gene>
<dbReference type="SMART" id="SM00034">
    <property type="entry name" value="CLECT"/>
    <property type="match status" value="3"/>
</dbReference>
<dbReference type="OrthoDB" id="8950604at2759"/>
<dbReference type="InterPro" id="IPR001304">
    <property type="entry name" value="C-type_lectin-like"/>
</dbReference>
<dbReference type="InterPro" id="IPR016186">
    <property type="entry name" value="C-type_lectin-like/link_sf"/>
</dbReference>
<dbReference type="SUPFAM" id="SSF56436">
    <property type="entry name" value="C-type lectin-like"/>
    <property type="match status" value="3"/>
</dbReference>
<keyword evidence="1" id="KW-1015">Disulfide bond</keyword>
<feature type="domain" description="C-type lectin" evidence="3">
    <location>
        <begin position="190"/>
        <end position="299"/>
    </location>
</feature>
<feature type="domain" description="C-type lectin" evidence="3">
    <location>
        <begin position="294"/>
        <end position="418"/>
    </location>
</feature>
<dbReference type="InterPro" id="IPR016187">
    <property type="entry name" value="CTDL_fold"/>
</dbReference>
<comment type="caution">
    <text evidence="4">The sequence shown here is derived from an EMBL/GenBank/DDBJ whole genome shotgun (WGS) entry which is preliminary data.</text>
</comment>
<evidence type="ECO:0000256" key="1">
    <source>
        <dbReference type="ARBA" id="ARBA00023157"/>
    </source>
</evidence>
<dbReference type="PROSITE" id="PS00615">
    <property type="entry name" value="C_TYPE_LECTIN_1"/>
    <property type="match status" value="2"/>
</dbReference>
<name>A0A9D3N5N5_9TELE</name>